<reference evidence="11 12" key="1">
    <citation type="submission" date="2017-03" db="EMBL/GenBank/DDBJ databases">
        <authorList>
            <person name="Afonso C.L."/>
            <person name="Miller P.J."/>
            <person name="Scott M.A."/>
            <person name="Spackman E."/>
            <person name="Goraichik I."/>
            <person name="Dimitrov K.M."/>
            <person name="Suarez D.L."/>
            <person name="Swayne D.E."/>
        </authorList>
    </citation>
    <scope>NUCLEOTIDE SEQUENCE [LARGE SCALE GENOMIC DNA]</scope>
    <source>
        <strain evidence="11">Genome sequencing of Nitrospira japonica strain NJ11</strain>
    </source>
</reference>
<feature type="transmembrane region" description="Helical" evidence="9">
    <location>
        <begin position="108"/>
        <end position="130"/>
    </location>
</feature>
<evidence type="ECO:0000256" key="4">
    <source>
        <dbReference type="ARBA" id="ARBA00022692"/>
    </source>
</evidence>
<keyword evidence="5 9" id="KW-1133">Transmembrane helix</keyword>
<evidence type="ECO:0000313" key="12">
    <source>
        <dbReference type="Proteomes" id="UP000192042"/>
    </source>
</evidence>
<evidence type="ECO:0000256" key="9">
    <source>
        <dbReference type="SAM" id="Phobius"/>
    </source>
</evidence>
<feature type="domain" description="Cation/H+ exchanger transmembrane" evidence="10">
    <location>
        <begin position="91"/>
        <end position="461"/>
    </location>
</feature>
<feature type="transmembrane region" description="Helical" evidence="9">
    <location>
        <begin position="167"/>
        <end position="187"/>
    </location>
</feature>
<feature type="region of interest" description="Disordered" evidence="8">
    <location>
        <begin position="1"/>
        <end position="28"/>
    </location>
</feature>
<dbReference type="KEGG" id="nja:NSJP_3671"/>
<name>A0A1W1I9W3_9BACT</name>
<evidence type="ECO:0000256" key="2">
    <source>
        <dbReference type="ARBA" id="ARBA00022448"/>
    </source>
</evidence>
<evidence type="ECO:0000256" key="6">
    <source>
        <dbReference type="ARBA" id="ARBA00023065"/>
    </source>
</evidence>
<feature type="transmembrane region" description="Helical" evidence="9">
    <location>
        <begin position="406"/>
        <end position="430"/>
    </location>
</feature>
<feature type="transmembrane region" description="Helical" evidence="9">
    <location>
        <begin position="193"/>
        <end position="212"/>
    </location>
</feature>
<dbReference type="Pfam" id="PF00999">
    <property type="entry name" value="Na_H_Exchanger"/>
    <property type="match status" value="1"/>
</dbReference>
<dbReference type="Gene3D" id="1.20.1530.20">
    <property type="match status" value="1"/>
</dbReference>
<keyword evidence="12" id="KW-1185">Reference proteome</keyword>
<evidence type="ECO:0000313" key="11">
    <source>
        <dbReference type="EMBL" id="SLM49838.1"/>
    </source>
</evidence>
<dbReference type="OrthoDB" id="9793589at2"/>
<feature type="transmembrane region" description="Helical" evidence="9">
    <location>
        <begin position="40"/>
        <end position="64"/>
    </location>
</feature>
<dbReference type="PANTHER" id="PTHR43562">
    <property type="entry name" value="NAPA-TYPE SODIUM/HYDROGEN ANTIPORTER"/>
    <property type="match status" value="1"/>
</dbReference>
<dbReference type="RefSeq" id="WP_080888006.1">
    <property type="nucleotide sequence ID" value="NZ_LT828648.1"/>
</dbReference>
<proteinExistence type="predicted"/>
<gene>
    <name evidence="11" type="ORF">NSJP_3671</name>
</gene>
<evidence type="ECO:0000256" key="5">
    <source>
        <dbReference type="ARBA" id="ARBA00022989"/>
    </source>
</evidence>
<keyword evidence="2" id="KW-0813">Transport</keyword>
<keyword evidence="4 9" id="KW-0812">Transmembrane</keyword>
<keyword evidence="7 9" id="KW-0472">Membrane</keyword>
<feature type="transmembrane region" description="Helical" evidence="9">
    <location>
        <begin position="292"/>
        <end position="311"/>
    </location>
</feature>
<dbReference type="GO" id="GO:1902600">
    <property type="term" value="P:proton transmembrane transport"/>
    <property type="evidence" value="ECO:0007669"/>
    <property type="project" value="InterPro"/>
</dbReference>
<feature type="transmembrane region" description="Helical" evidence="9">
    <location>
        <begin position="347"/>
        <end position="366"/>
    </location>
</feature>
<dbReference type="Proteomes" id="UP000192042">
    <property type="component" value="Chromosome I"/>
</dbReference>
<feature type="transmembrane region" description="Helical" evidence="9">
    <location>
        <begin position="224"/>
        <end position="249"/>
    </location>
</feature>
<comment type="subcellular location">
    <subcellularLocation>
        <location evidence="1">Membrane</location>
        <topology evidence="1">Multi-pass membrane protein</topology>
    </subcellularLocation>
</comment>
<keyword evidence="3" id="KW-0050">Antiport</keyword>
<accession>A0A1W1I9W3</accession>
<dbReference type="GO" id="GO:0015297">
    <property type="term" value="F:antiporter activity"/>
    <property type="evidence" value="ECO:0007669"/>
    <property type="project" value="UniProtKB-KW"/>
</dbReference>
<evidence type="ECO:0000256" key="1">
    <source>
        <dbReference type="ARBA" id="ARBA00004141"/>
    </source>
</evidence>
<evidence type="ECO:0000256" key="8">
    <source>
        <dbReference type="SAM" id="MobiDB-lite"/>
    </source>
</evidence>
<evidence type="ECO:0000256" key="7">
    <source>
        <dbReference type="ARBA" id="ARBA00023136"/>
    </source>
</evidence>
<dbReference type="EMBL" id="LT828648">
    <property type="protein sequence ID" value="SLM49838.1"/>
    <property type="molecule type" value="Genomic_DNA"/>
</dbReference>
<evidence type="ECO:0000256" key="3">
    <source>
        <dbReference type="ARBA" id="ARBA00022449"/>
    </source>
</evidence>
<dbReference type="GO" id="GO:0016020">
    <property type="term" value="C:membrane"/>
    <property type="evidence" value="ECO:0007669"/>
    <property type="project" value="UniProtKB-SubCell"/>
</dbReference>
<feature type="transmembrane region" description="Helical" evidence="9">
    <location>
        <begin position="442"/>
        <end position="460"/>
    </location>
</feature>
<keyword evidence="6" id="KW-0406">Ion transport</keyword>
<protein>
    <submittedName>
        <fullName evidence="11">Na(+)/H(+) antiporter NhaS5</fullName>
    </submittedName>
</protein>
<dbReference type="STRING" id="1325564.NSJP_3671"/>
<dbReference type="AlphaFoldDB" id="A0A1W1I9W3"/>
<dbReference type="InterPro" id="IPR006153">
    <property type="entry name" value="Cation/H_exchanger_TM"/>
</dbReference>
<dbReference type="PANTHER" id="PTHR43562:SF4">
    <property type="entry name" value="NA(+)_H(+) ANTIPORTER NHAS5"/>
    <property type="match status" value="1"/>
</dbReference>
<sequence>MADETTDSGTTNKLPTHAAAGVPSSPNSHISPSTTIAGRLANAVVGLTLWDGLIILSIIIALGAFLVEWQRGLVMEYFRQGRPFDRFAVVLIALVFLPQQFERIKLPGMLGLILGGVLLGPYGLALILKVGEVGQFFSELGRVFLMFVCGLEINLSDFRRYARPSTLFGIATFLGPMIGGFALGLTFGYGINASVLIGSLLASHTLLGFPIIDKLGLLRQPFALTTIGATIFTDIAALLVLAVCLSVHMSGVLDWGALFGLFGSLAVYSVFVMGAIPRIGNYYFRIHHADEIGQFQFILAVIVICAVGAKLIGLEDIVGAFLCGIAVNQVLHHGAAREKIEFLGKGLFIPAFLMAVGATLDLPAFFRTFSTGLSFVIGIIIVLCLGKFAAAYLTGWVYRYGRAERLSMWALSLPQLAATLAATVTAYNSINAAGERLIGEQVVNAVIVLMVLTATLGPVLTEWFGRQVPRDSVSDSSPSRT</sequence>
<feature type="transmembrane region" description="Helical" evidence="9">
    <location>
        <begin position="255"/>
        <end position="280"/>
    </location>
</feature>
<organism evidence="11 12">
    <name type="scientific">Nitrospira japonica</name>
    <dbReference type="NCBI Taxonomy" id="1325564"/>
    <lineage>
        <taxon>Bacteria</taxon>
        <taxon>Pseudomonadati</taxon>
        <taxon>Nitrospirota</taxon>
        <taxon>Nitrospiria</taxon>
        <taxon>Nitrospirales</taxon>
        <taxon>Nitrospiraceae</taxon>
        <taxon>Nitrospira</taxon>
    </lineage>
</organism>
<evidence type="ECO:0000259" key="10">
    <source>
        <dbReference type="Pfam" id="PF00999"/>
    </source>
</evidence>
<dbReference type="InterPro" id="IPR038770">
    <property type="entry name" value="Na+/solute_symporter_sf"/>
</dbReference>
<feature type="transmembrane region" description="Helical" evidence="9">
    <location>
        <begin position="372"/>
        <end position="394"/>
    </location>
</feature>